<dbReference type="PANTHER" id="PTHR32194:SF2">
    <property type="entry name" value="PROTEASOME SUBUNIT BETA TYPE-1"/>
    <property type="match status" value="1"/>
</dbReference>
<comment type="subcellular location">
    <subcellularLocation>
        <location evidence="4">Cytoplasm</location>
    </subcellularLocation>
    <subcellularLocation>
        <location evidence="4">Nucleus</location>
    </subcellularLocation>
</comment>
<name>A0A7S1D702_CYCTE</name>
<evidence type="ECO:0000256" key="2">
    <source>
        <dbReference type="ARBA" id="ARBA00022942"/>
    </source>
</evidence>
<dbReference type="Pfam" id="PF00227">
    <property type="entry name" value="Proteasome"/>
    <property type="match status" value="1"/>
</dbReference>
<dbReference type="GO" id="GO:0005839">
    <property type="term" value="C:proteasome core complex"/>
    <property type="evidence" value="ECO:0007669"/>
    <property type="project" value="InterPro"/>
</dbReference>
<dbReference type="InterPro" id="IPR035206">
    <property type="entry name" value="Proteasome_beta2"/>
</dbReference>
<proteinExistence type="inferred from homology"/>
<dbReference type="GO" id="GO:0005737">
    <property type="term" value="C:cytoplasm"/>
    <property type="evidence" value="ECO:0007669"/>
    <property type="project" value="UniProtKB-SubCell"/>
</dbReference>
<reference evidence="5" key="1">
    <citation type="submission" date="2021-01" db="EMBL/GenBank/DDBJ databases">
        <authorList>
            <person name="Corre E."/>
            <person name="Pelletier E."/>
            <person name="Niang G."/>
            <person name="Scheremetjew M."/>
            <person name="Finn R."/>
            <person name="Kale V."/>
            <person name="Holt S."/>
            <person name="Cochrane G."/>
            <person name="Meng A."/>
            <person name="Brown T."/>
            <person name="Cohen L."/>
        </authorList>
    </citation>
    <scope>NUCLEOTIDE SEQUENCE</scope>
    <source>
        <strain evidence="5">ECT3854</strain>
    </source>
</reference>
<accession>A0A7S1D702</accession>
<comment type="subunit">
    <text evidence="4">Component of the proteasome complex.</text>
</comment>
<dbReference type="AlphaFoldDB" id="A0A7S1D702"/>
<dbReference type="EMBL" id="HBFW01017131">
    <property type="protein sequence ID" value="CAD8939908.1"/>
    <property type="molecule type" value="Transcribed_RNA"/>
</dbReference>
<evidence type="ECO:0000256" key="1">
    <source>
        <dbReference type="ARBA" id="ARBA00022490"/>
    </source>
</evidence>
<sequence length="202" mass="22333">MADTVLGVTYKGGVVLATDQTNARSILTYQHNLDKIKELSSHSAMGVSGPNCDLVNFTEYIAKNIKLYELSHDGMKLSTHAQANFARSELAAALRKGPYQVNILLGGYDTKKEEASLYTLDYLGSLHKVDFGAQGYASYFCLSIMDRDFDENMTEKEAVAVVDHCIQEIQTRFLLSQPNFIIKVVDKDGVRVVRAGKDPADT</sequence>
<dbReference type="SUPFAM" id="SSF56235">
    <property type="entry name" value="N-terminal nucleophile aminohydrolases (Ntn hydrolases)"/>
    <property type="match status" value="1"/>
</dbReference>
<keyword evidence="3 4" id="KW-0539">Nucleus</keyword>
<dbReference type="CDD" id="cd03758">
    <property type="entry name" value="proteasome_beta_type_2"/>
    <property type="match status" value="1"/>
</dbReference>
<dbReference type="Gene3D" id="3.60.20.10">
    <property type="entry name" value="Glutamine Phosphoribosylpyrophosphate, subunit 1, domain 1"/>
    <property type="match status" value="1"/>
</dbReference>
<dbReference type="GO" id="GO:0005634">
    <property type="term" value="C:nucleus"/>
    <property type="evidence" value="ECO:0007669"/>
    <property type="project" value="UniProtKB-SubCell"/>
</dbReference>
<dbReference type="InterPro" id="IPR001353">
    <property type="entry name" value="Proteasome_sua/b"/>
</dbReference>
<organism evidence="5">
    <name type="scientific">Cyclophora tenuis</name>
    <name type="common">Marine diatom</name>
    <dbReference type="NCBI Taxonomy" id="216820"/>
    <lineage>
        <taxon>Eukaryota</taxon>
        <taxon>Sar</taxon>
        <taxon>Stramenopiles</taxon>
        <taxon>Ochrophyta</taxon>
        <taxon>Bacillariophyta</taxon>
        <taxon>Fragilariophyceae</taxon>
        <taxon>Fragilariophycidae</taxon>
        <taxon>Cyclophorales</taxon>
        <taxon>Cyclophoraceae</taxon>
        <taxon>Cyclophora</taxon>
    </lineage>
</organism>
<comment type="function">
    <text evidence="4">Component of the proteasome, a multicatalytic proteinase complex which is characterized by its ability to cleave peptides with Arg, Phe, Tyr, Leu, and Glu adjacent to the leaving group at neutral or slightly basic pH. The proteasome has an ATP-dependent proteolytic activity.</text>
</comment>
<protein>
    <recommendedName>
        <fullName evidence="4">Proteasome subunit beta</fullName>
    </recommendedName>
</protein>
<evidence type="ECO:0000313" key="5">
    <source>
        <dbReference type="EMBL" id="CAD8939908.1"/>
    </source>
</evidence>
<evidence type="ECO:0000256" key="4">
    <source>
        <dbReference type="RuleBase" id="RU004203"/>
    </source>
</evidence>
<gene>
    <name evidence="5" type="ORF">CTEN0397_LOCUS10973</name>
</gene>
<dbReference type="GO" id="GO:0010498">
    <property type="term" value="P:proteasomal protein catabolic process"/>
    <property type="evidence" value="ECO:0007669"/>
    <property type="project" value="InterPro"/>
</dbReference>
<comment type="similarity">
    <text evidence="4">Belongs to the peptidase T1B family.</text>
</comment>
<dbReference type="PROSITE" id="PS51476">
    <property type="entry name" value="PROTEASOME_BETA_2"/>
    <property type="match status" value="1"/>
</dbReference>
<keyword evidence="2 4" id="KW-0647">Proteasome</keyword>
<dbReference type="InterPro" id="IPR029055">
    <property type="entry name" value="Ntn_hydrolases_N"/>
</dbReference>
<keyword evidence="1 4" id="KW-0963">Cytoplasm</keyword>
<dbReference type="InterPro" id="IPR023333">
    <property type="entry name" value="Proteasome_suB-type"/>
</dbReference>
<evidence type="ECO:0000256" key="3">
    <source>
        <dbReference type="ARBA" id="ARBA00023242"/>
    </source>
</evidence>
<dbReference type="PANTHER" id="PTHR32194">
    <property type="entry name" value="METALLOPROTEASE TLDD"/>
    <property type="match status" value="1"/>
</dbReference>